<feature type="domain" description="Thiamine phosphate synthase/TenI" evidence="10">
    <location>
        <begin position="7"/>
        <end position="186"/>
    </location>
</feature>
<dbReference type="UniPathway" id="UPA00060">
    <property type="reaction ID" value="UER00141"/>
</dbReference>
<protein>
    <recommendedName>
        <fullName evidence="9">Thiamine-phosphate synthase</fullName>
        <shortName evidence="9">TP synthase</shortName>
        <shortName evidence="9">TPS</shortName>
        <ecNumber evidence="9">2.5.1.3</ecNumber>
    </recommendedName>
    <alternativeName>
        <fullName evidence="9">Thiamine-phosphate pyrophosphorylase</fullName>
        <shortName evidence="9">TMP pyrophosphorylase</shortName>
        <shortName evidence="9">TMP-PPase</shortName>
    </alternativeName>
</protein>
<comment type="caution">
    <text evidence="11">The sequence shown here is derived from an EMBL/GenBank/DDBJ whole genome shotgun (WGS) entry which is preliminary data.</text>
</comment>
<dbReference type="GO" id="GO:0000287">
    <property type="term" value="F:magnesium ion binding"/>
    <property type="evidence" value="ECO:0007669"/>
    <property type="project" value="UniProtKB-UniRule"/>
</dbReference>
<comment type="similarity">
    <text evidence="9">Belongs to the thiamine-phosphate synthase family.</text>
</comment>
<evidence type="ECO:0000256" key="6">
    <source>
        <dbReference type="ARBA" id="ARBA00047334"/>
    </source>
</evidence>
<dbReference type="EC" id="2.5.1.3" evidence="9"/>
<evidence type="ECO:0000256" key="5">
    <source>
        <dbReference type="ARBA" id="ARBA00022977"/>
    </source>
</evidence>
<dbReference type="HAMAP" id="MF_00097">
    <property type="entry name" value="TMP_synthase"/>
    <property type="match status" value="1"/>
</dbReference>
<comment type="catalytic activity">
    <reaction evidence="6 9">
        <text>4-methyl-5-(2-phosphooxyethyl)-thiazole + 4-amino-2-methyl-5-(diphosphooxymethyl)pyrimidine + H(+) = thiamine phosphate + diphosphate</text>
        <dbReference type="Rhea" id="RHEA:22328"/>
        <dbReference type="ChEBI" id="CHEBI:15378"/>
        <dbReference type="ChEBI" id="CHEBI:33019"/>
        <dbReference type="ChEBI" id="CHEBI:37575"/>
        <dbReference type="ChEBI" id="CHEBI:57841"/>
        <dbReference type="ChEBI" id="CHEBI:58296"/>
        <dbReference type="EC" id="2.5.1.3"/>
    </reaction>
</comment>
<comment type="caution">
    <text evidence="9">Lacks conserved residue(s) required for the propagation of feature annotation.</text>
</comment>
<dbReference type="Gene3D" id="3.20.20.70">
    <property type="entry name" value="Aldolase class I"/>
    <property type="match status" value="1"/>
</dbReference>
<dbReference type="OrthoDB" id="9812206at2"/>
<dbReference type="GO" id="GO:0004789">
    <property type="term" value="F:thiamine-phosphate diphosphorylase activity"/>
    <property type="evidence" value="ECO:0007669"/>
    <property type="project" value="UniProtKB-UniRule"/>
</dbReference>
<evidence type="ECO:0000256" key="9">
    <source>
        <dbReference type="HAMAP-Rule" id="MF_00097"/>
    </source>
</evidence>
<proteinExistence type="inferred from homology"/>
<dbReference type="GO" id="GO:0009228">
    <property type="term" value="P:thiamine biosynthetic process"/>
    <property type="evidence" value="ECO:0007669"/>
    <property type="project" value="UniProtKB-KW"/>
</dbReference>
<dbReference type="PANTHER" id="PTHR20857:SF15">
    <property type="entry name" value="THIAMINE-PHOSPHATE SYNTHASE"/>
    <property type="match status" value="1"/>
</dbReference>
<evidence type="ECO:0000259" key="10">
    <source>
        <dbReference type="Pfam" id="PF02581"/>
    </source>
</evidence>
<evidence type="ECO:0000256" key="8">
    <source>
        <dbReference type="ARBA" id="ARBA00047883"/>
    </source>
</evidence>
<dbReference type="InterPro" id="IPR022998">
    <property type="entry name" value="ThiamineP_synth_TenI"/>
</dbReference>
<comment type="function">
    <text evidence="9">Condenses 4-methyl-5-(beta-hydroxyethyl)thiazole monophosphate (THZ-P) and 2-methyl-4-amino-5-hydroxymethyl pyrimidine pyrophosphate (HMP-PP) to form thiamine monophosphate (TMP).</text>
</comment>
<feature type="binding site" evidence="9">
    <location>
        <position position="84"/>
    </location>
    <ligand>
        <name>Mg(2+)</name>
        <dbReference type="ChEBI" id="CHEBI:18420"/>
    </ligand>
</feature>
<gene>
    <name evidence="9 11" type="primary">thiE</name>
    <name evidence="11" type="ORF">RCZ01_17580</name>
</gene>
<dbReference type="RefSeq" id="WP_155285086.1">
    <property type="nucleotide sequence ID" value="NZ_BLBC01000011.1"/>
</dbReference>
<evidence type="ECO:0000313" key="12">
    <source>
        <dbReference type="Proteomes" id="UP000398217"/>
    </source>
</evidence>
<comment type="pathway">
    <text evidence="1 9">Cofactor biosynthesis; thiamine diphosphate biosynthesis; thiamine phosphate from 4-amino-2-methyl-5-diphosphomethylpyrimidine and 4-methyl-5-(2-phosphoethyl)-thiazole: step 1/1.</text>
</comment>
<dbReference type="CDD" id="cd00564">
    <property type="entry name" value="TMP_TenI"/>
    <property type="match status" value="1"/>
</dbReference>
<dbReference type="InterPro" id="IPR013785">
    <property type="entry name" value="Aldolase_TIM"/>
</dbReference>
<feature type="binding site" evidence="9">
    <location>
        <position position="166"/>
    </location>
    <ligand>
        <name>2-[(2R,5Z)-2-carboxy-4-methylthiazol-5(2H)-ylidene]ethyl phosphate</name>
        <dbReference type="ChEBI" id="CHEBI:62899"/>
    </ligand>
</feature>
<comment type="catalytic activity">
    <reaction evidence="8 9">
        <text>2-[(2R,5Z)-2-carboxy-4-methylthiazol-5(2H)-ylidene]ethyl phosphate + 4-amino-2-methyl-5-(diphosphooxymethyl)pyrimidine + 2 H(+) = thiamine phosphate + CO2 + diphosphate</text>
        <dbReference type="Rhea" id="RHEA:47844"/>
        <dbReference type="ChEBI" id="CHEBI:15378"/>
        <dbReference type="ChEBI" id="CHEBI:16526"/>
        <dbReference type="ChEBI" id="CHEBI:33019"/>
        <dbReference type="ChEBI" id="CHEBI:37575"/>
        <dbReference type="ChEBI" id="CHEBI:57841"/>
        <dbReference type="ChEBI" id="CHEBI:62899"/>
        <dbReference type="EC" id="2.5.1.3"/>
    </reaction>
</comment>
<reference evidence="12" key="1">
    <citation type="journal article" date="2020" name="Int. J. Syst. Evol. Microbiol.">
        <title>Capnocytophaga felis sp. nov. isolated from the feline oral cavity.</title>
        <authorList>
            <person name="Suzuki M."/>
            <person name="Umeda K."/>
            <person name="Kimura M."/>
            <person name="Imaoka K."/>
            <person name="Morikawa S."/>
            <person name="Maeda K."/>
        </authorList>
    </citation>
    <scope>NUCLEOTIDE SEQUENCE [LARGE SCALE GENOMIC DNA]</scope>
    <source>
        <strain evidence="12">KC07070</strain>
    </source>
</reference>
<feature type="binding site" evidence="9">
    <location>
        <begin position="32"/>
        <end position="36"/>
    </location>
    <ligand>
        <name>4-amino-2-methyl-5-(diphosphooxymethyl)pyrimidine</name>
        <dbReference type="ChEBI" id="CHEBI:57841"/>
    </ligand>
</feature>
<sequence>MQHTYYISQGSTASEQLANIQKVLDCGGKLIQLRWKTNDETALFDLATEVKKHCQKYNVLLIINDNPTLTQKVDADGVHLGLQDGSVASARALLGAKKIIGGTANTLEDVLKRINEGCDYIGLGPFRFTTTKEKLSPILGVEGYRNIITYLKENKLSYPPIYAIGGIELEDVSLLNTNGLYGVAISGLLTEKPQLLKQIESTFTENENSR</sequence>
<dbReference type="Pfam" id="PF02581">
    <property type="entry name" value="TMP-TENI"/>
    <property type="match status" value="1"/>
</dbReference>
<dbReference type="Proteomes" id="UP000398217">
    <property type="component" value="Unassembled WGS sequence"/>
</dbReference>
<feature type="binding site" evidence="9">
    <location>
        <position position="65"/>
    </location>
    <ligand>
        <name>Mg(2+)</name>
        <dbReference type="ChEBI" id="CHEBI:18420"/>
    </ligand>
</feature>
<evidence type="ECO:0000256" key="1">
    <source>
        <dbReference type="ARBA" id="ARBA00005165"/>
    </source>
</evidence>
<dbReference type="PANTHER" id="PTHR20857">
    <property type="entry name" value="THIAMINE-PHOSPHATE PYROPHOSPHORYLASE"/>
    <property type="match status" value="1"/>
</dbReference>
<dbReference type="EMBL" id="BLBC01000011">
    <property type="protein sequence ID" value="GET46456.1"/>
    <property type="molecule type" value="Genomic_DNA"/>
</dbReference>
<accession>A0A5M4BBJ9</accession>
<feature type="binding site" evidence="9">
    <location>
        <position position="132"/>
    </location>
    <ligand>
        <name>4-amino-2-methyl-5-(diphosphooxymethyl)pyrimidine</name>
        <dbReference type="ChEBI" id="CHEBI:57841"/>
    </ligand>
</feature>
<keyword evidence="5 9" id="KW-0784">Thiamine biosynthesis</keyword>
<feature type="binding site" evidence="9">
    <location>
        <position position="64"/>
    </location>
    <ligand>
        <name>4-amino-2-methyl-5-(diphosphooxymethyl)pyrimidine</name>
        <dbReference type="ChEBI" id="CHEBI:57841"/>
    </ligand>
</feature>
<feature type="binding site" evidence="9">
    <location>
        <position position="103"/>
    </location>
    <ligand>
        <name>4-amino-2-methyl-5-(diphosphooxymethyl)pyrimidine</name>
        <dbReference type="ChEBI" id="CHEBI:57841"/>
    </ligand>
</feature>
<dbReference type="AlphaFoldDB" id="A0A5M4BBJ9"/>
<comment type="cofactor">
    <cofactor evidence="9">
        <name>Mg(2+)</name>
        <dbReference type="ChEBI" id="CHEBI:18420"/>
    </cofactor>
    <text evidence="9">Binds 1 Mg(2+) ion per subunit.</text>
</comment>
<evidence type="ECO:0000256" key="2">
    <source>
        <dbReference type="ARBA" id="ARBA00022679"/>
    </source>
</evidence>
<feature type="binding site" evidence="9">
    <location>
        <begin position="129"/>
        <end position="131"/>
    </location>
    <ligand>
        <name>2-[(2R,5Z)-2-carboxy-4-methylthiazol-5(2H)-ylidene]ethyl phosphate</name>
        <dbReference type="ChEBI" id="CHEBI:62899"/>
    </ligand>
</feature>
<dbReference type="SUPFAM" id="SSF51391">
    <property type="entry name" value="Thiamin phosphate synthase"/>
    <property type="match status" value="1"/>
</dbReference>
<keyword evidence="12" id="KW-1185">Reference proteome</keyword>
<keyword evidence="2 9" id="KW-0808">Transferase</keyword>
<keyword evidence="4 9" id="KW-0460">Magnesium</keyword>
<evidence type="ECO:0000313" key="11">
    <source>
        <dbReference type="EMBL" id="GET46456.1"/>
    </source>
</evidence>
<dbReference type="GO" id="GO:0005737">
    <property type="term" value="C:cytoplasm"/>
    <property type="evidence" value="ECO:0007669"/>
    <property type="project" value="TreeGrafter"/>
</dbReference>
<comment type="catalytic activity">
    <reaction evidence="7 9">
        <text>2-(2-carboxy-4-methylthiazol-5-yl)ethyl phosphate + 4-amino-2-methyl-5-(diphosphooxymethyl)pyrimidine + 2 H(+) = thiamine phosphate + CO2 + diphosphate</text>
        <dbReference type="Rhea" id="RHEA:47848"/>
        <dbReference type="ChEBI" id="CHEBI:15378"/>
        <dbReference type="ChEBI" id="CHEBI:16526"/>
        <dbReference type="ChEBI" id="CHEBI:33019"/>
        <dbReference type="ChEBI" id="CHEBI:37575"/>
        <dbReference type="ChEBI" id="CHEBI:57841"/>
        <dbReference type="ChEBI" id="CHEBI:62890"/>
        <dbReference type="EC" id="2.5.1.3"/>
    </reaction>
</comment>
<evidence type="ECO:0000256" key="4">
    <source>
        <dbReference type="ARBA" id="ARBA00022842"/>
    </source>
</evidence>
<evidence type="ECO:0000256" key="3">
    <source>
        <dbReference type="ARBA" id="ARBA00022723"/>
    </source>
</evidence>
<dbReference type="GO" id="GO:0009229">
    <property type="term" value="P:thiamine diphosphate biosynthetic process"/>
    <property type="evidence" value="ECO:0007669"/>
    <property type="project" value="UniProtKB-UniRule"/>
</dbReference>
<keyword evidence="3 9" id="KW-0479">Metal-binding</keyword>
<dbReference type="InterPro" id="IPR036206">
    <property type="entry name" value="ThiamineP_synth_sf"/>
</dbReference>
<evidence type="ECO:0000256" key="7">
    <source>
        <dbReference type="ARBA" id="ARBA00047851"/>
    </source>
</evidence>
<name>A0A5M4BBJ9_9FLAO</name>
<dbReference type="InterPro" id="IPR034291">
    <property type="entry name" value="TMP_synthase"/>
</dbReference>
<organism evidence="11 12">
    <name type="scientific">Capnocytophaga felis</name>
    <dbReference type="NCBI Taxonomy" id="2267611"/>
    <lineage>
        <taxon>Bacteria</taxon>
        <taxon>Pseudomonadati</taxon>
        <taxon>Bacteroidota</taxon>
        <taxon>Flavobacteriia</taxon>
        <taxon>Flavobacteriales</taxon>
        <taxon>Flavobacteriaceae</taxon>
        <taxon>Capnocytophaga</taxon>
    </lineage>
</organism>